<dbReference type="EMBL" id="CVRI01000048">
    <property type="protein sequence ID" value="CRK99009.1"/>
    <property type="molecule type" value="Genomic_DNA"/>
</dbReference>
<reference evidence="1 2" key="1">
    <citation type="submission" date="2015-04" db="EMBL/GenBank/DDBJ databases">
        <authorList>
            <person name="Syromyatnikov M.Y."/>
            <person name="Popov V.N."/>
        </authorList>
    </citation>
    <scope>NUCLEOTIDE SEQUENCE [LARGE SCALE GENOMIC DNA]</scope>
</reference>
<gene>
    <name evidence="1" type="ORF">CLUMA_CG012331</name>
</gene>
<proteinExistence type="predicted"/>
<accession>A0A1J1IKN0</accession>
<name>A0A1J1IKN0_9DIPT</name>
<evidence type="ECO:0000313" key="2">
    <source>
        <dbReference type="Proteomes" id="UP000183832"/>
    </source>
</evidence>
<organism evidence="1 2">
    <name type="scientific">Clunio marinus</name>
    <dbReference type="NCBI Taxonomy" id="568069"/>
    <lineage>
        <taxon>Eukaryota</taxon>
        <taxon>Metazoa</taxon>
        <taxon>Ecdysozoa</taxon>
        <taxon>Arthropoda</taxon>
        <taxon>Hexapoda</taxon>
        <taxon>Insecta</taxon>
        <taxon>Pterygota</taxon>
        <taxon>Neoptera</taxon>
        <taxon>Endopterygota</taxon>
        <taxon>Diptera</taxon>
        <taxon>Nematocera</taxon>
        <taxon>Chironomoidea</taxon>
        <taxon>Chironomidae</taxon>
        <taxon>Clunio</taxon>
    </lineage>
</organism>
<protein>
    <submittedName>
        <fullName evidence="1">CLUMA_CG012331, isoform A</fullName>
    </submittedName>
</protein>
<evidence type="ECO:0000313" key="1">
    <source>
        <dbReference type="EMBL" id="CRK99009.1"/>
    </source>
</evidence>
<sequence length="62" mass="6913">MKGKTRQSNLIIEEFDNNTNPYPNTIQNGKISNNTEALIGKCFSSRVIASEAKEKARLSNIN</sequence>
<keyword evidence="2" id="KW-1185">Reference proteome</keyword>
<dbReference type="Proteomes" id="UP000183832">
    <property type="component" value="Unassembled WGS sequence"/>
</dbReference>
<dbReference type="AlphaFoldDB" id="A0A1J1IKN0"/>